<dbReference type="InterPro" id="IPR049232">
    <property type="entry name" value="DUF6829"/>
</dbReference>
<protein>
    <submittedName>
        <fullName evidence="2">Uncharacterized protein</fullName>
    </submittedName>
</protein>
<dbReference type="Proteomes" id="UP000028073">
    <property type="component" value="Unassembled WGS sequence"/>
</dbReference>
<dbReference type="EMBL" id="JOKH01000001">
    <property type="protein sequence ID" value="KEQ18780.1"/>
    <property type="molecule type" value="Genomic_DNA"/>
</dbReference>
<sequence>MKTLVKTLFLLLLILPGLNTQASEAVNLIREYARITYGKDLKITSSQIEQLSWAMDNPNFTPEMSADRLPSGIHREILRALSRLYSLQLLRSGSEEAYDAFILPQKDLDIAVLSQQHFNQLSELIRGLDDESYDTLSAAALISAVTMSPTARERASIVLGEKLPEDSTQFLSVTAEKATSIYPLAKEVASKYHSDGRKFTIVFLPDSHLRHMMYNEGSLNMYTRLKEGFRSGQLKLQDLNLWYAYWVDNIAGFRGHVSAKGSLYLTENTFRAMNQIKTELDRLLKDPDFNPVPSYLIERARWLKLSDYKSLSTPEIQALGALAAMMRLFTPEKGSQLLQAFRKLPGEQQKRWINHVQSQLQTTVYATPTYAPALFANTLLISNLTETVEKVLPFYLNALDTAAKARKAGELSENTPLSFRVLANDKQVRALLKSAKPMIQVDSKTGLATLK</sequence>
<organism evidence="2 3">
    <name type="scientific">Endozoicomonas numazuensis</name>
    <dbReference type="NCBI Taxonomy" id="1137799"/>
    <lineage>
        <taxon>Bacteria</taxon>
        <taxon>Pseudomonadati</taxon>
        <taxon>Pseudomonadota</taxon>
        <taxon>Gammaproteobacteria</taxon>
        <taxon>Oceanospirillales</taxon>
        <taxon>Endozoicomonadaceae</taxon>
        <taxon>Endozoicomonas</taxon>
    </lineage>
</organism>
<proteinExistence type="predicted"/>
<dbReference type="eggNOG" id="ENOG5033WD0">
    <property type="taxonomic scope" value="Bacteria"/>
</dbReference>
<evidence type="ECO:0000256" key="1">
    <source>
        <dbReference type="SAM" id="SignalP"/>
    </source>
</evidence>
<feature type="chain" id="PRO_5001760957" evidence="1">
    <location>
        <begin position="23"/>
        <end position="451"/>
    </location>
</feature>
<keyword evidence="1" id="KW-0732">Signal</keyword>
<evidence type="ECO:0000313" key="2">
    <source>
        <dbReference type="EMBL" id="KEQ18780.1"/>
    </source>
</evidence>
<name>A0A081NK07_9GAMM</name>
<comment type="caution">
    <text evidence="2">The sequence shown here is derived from an EMBL/GenBank/DDBJ whole genome shotgun (WGS) entry which is preliminary data.</text>
</comment>
<evidence type="ECO:0000313" key="3">
    <source>
        <dbReference type="Proteomes" id="UP000028073"/>
    </source>
</evidence>
<accession>A0A081NK07</accession>
<dbReference type="Pfam" id="PF20717">
    <property type="entry name" value="DUF6829"/>
    <property type="match status" value="1"/>
</dbReference>
<gene>
    <name evidence="2" type="ORF">GZ78_01445</name>
</gene>
<feature type="signal peptide" evidence="1">
    <location>
        <begin position="1"/>
        <end position="22"/>
    </location>
</feature>
<dbReference type="OrthoDB" id="6193841at2"/>
<reference evidence="2 3" key="1">
    <citation type="submission" date="2014-06" db="EMBL/GenBank/DDBJ databases">
        <title>Whole Genome Sequences of Three Symbiotic Endozoicomonas Bacteria.</title>
        <authorList>
            <person name="Neave M.J."/>
            <person name="Apprill A."/>
            <person name="Voolstra C.R."/>
        </authorList>
    </citation>
    <scope>NUCLEOTIDE SEQUENCE [LARGE SCALE GENOMIC DNA]</scope>
    <source>
        <strain evidence="2 3">DSM 25634</strain>
    </source>
</reference>
<dbReference type="RefSeq" id="WP_034832142.1">
    <property type="nucleotide sequence ID" value="NZ_JOKH01000001.1"/>
</dbReference>
<dbReference type="AlphaFoldDB" id="A0A081NK07"/>
<keyword evidence="3" id="KW-1185">Reference proteome</keyword>